<reference evidence="2" key="1">
    <citation type="submission" date="2023-03" db="EMBL/GenBank/DDBJ databases">
        <title>Mating type loci evolution in Malassezia.</title>
        <authorList>
            <person name="Coelho M.A."/>
        </authorList>
    </citation>
    <scope>NUCLEOTIDE SEQUENCE</scope>
    <source>
        <strain evidence="2">CBS 14135</strain>
    </source>
</reference>
<feature type="region of interest" description="Disordered" evidence="1">
    <location>
        <begin position="1"/>
        <end position="124"/>
    </location>
</feature>
<protein>
    <submittedName>
        <fullName evidence="2">Uncharacterized protein</fullName>
    </submittedName>
</protein>
<feature type="compositionally biased region" description="Basic and acidic residues" evidence="1">
    <location>
        <begin position="45"/>
        <end position="58"/>
    </location>
</feature>
<feature type="compositionally biased region" description="Basic residues" evidence="1">
    <location>
        <begin position="59"/>
        <end position="69"/>
    </location>
</feature>
<dbReference type="AlphaFoldDB" id="A0AAF0DT15"/>
<accession>A0AAF0DT15</accession>
<proteinExistence type="predicted"/>
<evidence type="ECO:0000256" key="1">
    <source>
        <dbReference type="SAM" id="MobiDB-lite"/>
    </source>
</evidence>
<dbReference type="Proteomes" id="UP001216638">
    <property type="component" value="Chromosome 1"/>
</dbReference>
<sequence>MASTDLAARDAAAERVQQRYEAREAASYTIWPPSPERSFTDTEEEARRKAPADDSDNAHRHHRHHRERHRAHDENAPPTSPAEPSDDEEVGPQPYTEMQSLDDASAPGDASGTQRRLRRNYATDERRAYLKQQAEERARKEAEIIAQFRDMVDTLQNTGSQHR</sequence>
<feature type="compositionally biased region" description="Basic and acidic residues" evidence="1">
    <location>
        <begin position="7"/>
        <end position="24"/>
    </location>
</feature>
<name>A0AAF0DT15_9BASI</name>
<organism evidence="2 3">
    <name type="scientific">Malassezia brasiliensis</name>
    <dbReference type="NCBI Taxonomy" id="1821822"/>
    <lineage>
        <taxon>Eukaryota</taxon>
        <taxon>Fungi</taxon>
        <taxon>Dikarya</taxon>
        <taxon>Basidiomycota</taxon>
        <taxon>Ustilaginomycotina</taxon>
        <taxon>Malasseziomycetes</taxon>
        <taxon>Malasseziales</taxon>
        <taxon>Malasseziaceae</taxon>
        <taxon>Malassezia</taxon>
    </lineage>
</organism>
<evidence type="ECO:0000313" key="2">
    <source>
        <dbReference type="EMBL" id="WFC93459.1"/>
    </source>
</evidence>
<keyword evidence="3" id="KW-1185">Reference proteome</keyword>
<dbReference type="EMBL" id="CP119951">
    <property type="protein sequence ID" value="WFC93459.1"/>
    <property type="molecule type" value="Genomic_DNA"/>
</dbReference>
<gene>
    <name evidence="2" type="ORF">MBRA1_000079</name>
</gene>
<evidence type="ECO:0000313" key="3">
    <source>
        <dbReference type="Proteomes" id="UP001216638"/>
    </source>
</evidence>